<dbReference type="AlphaFoldDB" id="A0A645H3J9"/>
<reference evidence="1" key="1">
    <citation type="submission" date="2019-08" db="EMBL/GenBank/DDBJ databases">
        <authorList>
            <person name="Kucharzyk K."/>
            <person name="Murdoch R.W."/>
            <person name="Higgins S."/>
            <person name="Loffler F."/>
        </authorList>
    </citation>
    <scope>NUCLEOTIDE SEQUENCE</scope>
</reference>
<protein>
    <submittedName>
        <fullName evidence="1">Uncharacterized protein</fullName>
    </submittedName>
</protein>
<gene>
    <name evidence="1" type="ORF">SDC9_177874</name>
</gene>
<proteinExistence type="predicted"/>
<evidence type="ECO:0000313" key="1">
    <source>
        <dbReference type="EMBL" id="MPN30403.1"/>
    </source>
</evidence>
<name>A0A645H3J9_9ZZZZ</name>
<comment type="caution">
    <text evidence="1">The sequence shown here is derived from an EMBL/GenBank/DDBJ whole genome shotgun (WGS) entry which is preliminary data.</text>
</comment>
<sequence>MAFVAGYERGLYLKARRRDGIDAAPSGAPCVALDAAAAYYCFGVCKRDACLAAADGEAVDDRAFDLCTGKHNARFNGLRQLAAEGAHVPRRAVGDARLRAGEAAVEPDVRGQREVVSCMFICFTCRRPVVAARHPELIAVFVGGVV</sequence>
<organism evidence="1">
    <name type="scientific">bioreactor metagenome</name>
    <dbReference type="NCBI Taxonomy" id="1076179"/>
    <lineage>
        <taxon>unclassified sequences</taxon>
        <taxon>metagenomes</taxon>
        <taxon>ecological metagenomes</taxon>
    </lineage>
</organism>
<dbReference type="EMBL" id="VSSQ01081504">
    <property type="protein sequence ID" value="MPN30403.1"/>
    <property type="molecule type" value="Genomic_DNA"/>
</dbReference>
<accession>A0A645H3J9</accession>